<dbReference type="AlphaFoldDB" id="A0A2K8SS03"/>
<keyword evidence="2" id="KW-1185">Reference proteome</keyword>
<dbReference type="KEGG" id="nfl:COO91_04156"/>
<name>A0A2K8SS03_9NOSO</name>
<organism evidence="1 2">
    <name type="scientific">Nostoc flagelliforme CCNUN1</name>
    <dbReference type="NCBI Taxonomy" id="2038116"/>
    <lineage>
        <taxon>Bacteria</taxon>
        <taxon>Bacillati</taxon>
        <taxon>Cyanobacteriota</taxon>
        <taxon>Cyanophyceae</taxon>
        <taxon>Nostocales</taxon>
        <taxon>Nostocaceae</taxon>
        <taxon>Nostoc</taxon>
    </lineage>
</organism>
<dbReference type="Proteomes" id="UP000232003">
    <property type="component" value="Chromosome"/>
</dbReference>
<sequence length="37" mass="4195">MCSSEFYSPNTFKTSSEIETGKLGNYELAITNYLLNQ</sequence>
<evidence type="ECO:0000313" key="1">
    <source>
        <dbReference type="EMBL" id="AUB38191.1"/>
    </source>
</evidence>
<evidence type="ECO:0000313" key="2">
    <source>
        <dbReference type="Proteomes" id="UP000232003"/>
    </source>
</evidence>
<gene>
    <name evidence="1" type="ORF">COO91_04156</name>
</gene>
<accession>A0A2K8SS03</accession>
<reference evidence="1 2" key="1">
    <citation type="submission" date="2017-11" db="EMBL/GenBank/DDBJ databases">
        <title>Complete genome of a free-living desiccation-tolerant cyanobacterium and its photosynthetic adaptation to extreme terrestrial habitat.</title>
        <authorList>
            <person name="Shang J."/>
        </authorList>
    </citation>
    <scope>NUCLEOTIDE SEQUENCE [LARGE SCALE GENOMIC DNA]</scope>
    <source>
        <strain evidence="1 2">CCNUN1</strain>
    </source>
</reference>
<protein>
    <submittedName>
        <fullName evidence="1">Uncharacterized protein</fullName>
    </submittedName>
</protein>
<dbReference type="EMBL" id="CP024785">
    <property type="protein sequence ID" value="AUB38191.1"/>
    <property type="molecule type" value="Genomic_DNA"/>
</dbReference>
<proteinExistence type="predicted"/>